<gene>
    <name evidence="1" type="ORF">Snoj_48960</name>
</gene>
<protein>
    <submittedName>
        <fullName evidence="1">Uncharacterized protein</fullName>
    </submittedName>
</protein>
<dbReference type="Proteomes" id="UP000613974">
    <property type="component" value="Unassembled WGS sequence"/>
</dbReference>
<organism evidence="1 2">
    <name type="scientific">Streptomyces nojiriensis</name>
    <dbReference type="NCBI Taxonomy" id="66374"/>
    <lineage>
        <taxon>Bacteria</taxon>
        <taxon>Bacillati</taxon>
        <taxon>Actinomycetota</taxon>
        <taxon>Actinomycetes</taxon>
        <taxon>Kitasatosporales</taxon>
        <taxon>Streptomycetaceae</taxon>
        <taxon>Streptomyces</taxon>
    </lineage>
</organism>
<comment type="caution">
    <text evidence="1">The sequence shown here is derived from an EMBL/GenBank/DDBJ whole genome shotgun (WGS) entry which is preliminary data.</text>
</comment>
<accession>A0ABQ3SS67</accession>
<evidence type="ECO:0000313" key="1">
    <source>
        <dbReference type="EMBL" id="GHI70978.1"/>
    </source>
</evidence>
<sequence length="66" mass="6975">MSSSTACRAEPSAVRATGAGTVLVMLMPLRRDEKAGHLFRGAYDPGEQATGLYGTDKCTSVELSVR</sequence>
<keyword evidence="2" id="KW-1185">Reference proteome</keyword>
<proteinExistence type="predicted"/>
<reference evidence="2" key="1">
    <citation type="submission" date="2023-07" db="EMBL/GenBank/DDBJ databases">
        <title>Whole genome shotgun sequence of Streptomyces nojiriensis NBRC 13794.</title>
        <authorList>
            <person name="Komaki H."/>
            <person name="Tamura T."/>
        </authorList>
    </citation>
    <scope>NUCLEOTIDE SEQUENCE [LARGE SCALE GENOMIC DNA]</scope>
    <source>
        <strain evidence="2">NBRC 13794</strain>
    </source>
</reference>
<name>A0ABQ3SS67_9ACTN</name>
<dbReference type="EMBL" id="BNEC01000005">
    <property type="protein sequence ID" value="GHI70978.1"/>
    <property type="molecule type" value="Genomic_DNA"/>
</dbReference>
<evidence type="ECO:0000313" key="2">
    <source>
        <dbReference type="Proteomes" id="UP000613974"/>
    </source>
</evidence>